<proteinExistence type="predicted"/>
<dbReference type="EMBL" id="JAWXXV010000001">
    <property type="protein sequence ID" value="MDX5983043.1"/>
    <property type="molecule type" value="Genomic_DNA"/>
</dbReference>
<dbReference type="RefSeq" id="WP_010405753.1">
    <property type="nucleotide sequence ID" value="NZ_JAWXXV010000001.1"/>
</dbReference>
<comment type="caution">
    <text evidence="1">The sequence shown here is derived from an EMBL/GenBank/DDBJ whole genome shotgun (WGS) entry which is preliminary data.</text>
</comment>
<reference evidence="1 2" key="1">
    <citation type="submission" date="2023-11" db="EMBL/GenBank/DDBJ databases">
        <title>MicrobeMod: A computational toolkit for identifying prokaryotic methylation and restriction-modification with nanopore sequencing.</title>
        <authorList>
            <person name="Crits-Christoph A."/>
            <person name="Kang S.C."/>
            <person name="Lee H."/>
            <person name="Ostrov N."/>
        </authorList>
    </citation>
    <scope>NUCLEOTIDE SEQUENCE [LARGE SCALE GENOMIC DNA]</scope>
    <source>
        <strain evidence="1 2">ATCC 14820</strain>
    </source>
</reference>
<protein>
    <submittedName>
        <fullName evidence="1">Type IV toxin-antitoxin system AbiEi family antitoxin</fullName>
    </submittedName>
</protein>
<sequence length="367" mass="40783">MLFQPNRGFNGSVKDPVGIERRAAEALEAFLGSIPQFAVGPMTLTGKPGEADRGVDIVAETEFAGRPLRLVVEVKSNGQPRIAHQVAYQLKRYLDQTGQEGVPMFIAPYLSEQAQAACREEDIAYLDFQGNARLVVDTIFIERKVEGKPDPERRSLRTLFKPKSTRILRVLLNEPHRPWRVTELAEEAKVSLGLVSTIGTALREREWADQTEQGLRLVDPSGLLDEWARNYERPRGEEVRLYTHLHGKALVERLRDLATEQGRVALASFSAADWYAPFVRQSTSYFYADEKGLGTLQTILNLTAPAKGANIVVRVPDEDGVLDDARTVAPGVIATSPVQTYLDLMAGGERGVEGAEHLKDKLLRWPS</sequence>
<evidence type="ECO:0000313" key="2">
    <source>
        <dbReference type="Proteomes" id="UP001279660"/>
    </source>
</evidence>
<dbReference type="InterPro" id="IPR019238">
    <property type="entry name" value="AbiEi_2"/>
</dbReference>
<dbReference type="Pfam" id="PF09952">
    <property type="entry name" value="AbiEi_2"/>
    <property type="match status" value="1"/>
</dbReference>
<keyword evidence="2" id="KW-1185">Reference proteome</keyword>
<evidence type="ECO:0000313" key="1">
    <source>
        <dbReference type="EMBL" id="MDX5983043.1"/>
    </source>
</evidence>
<accession>A0ABU4PFR1</accession>
<organism evidence="1 2">
    <name type="scientific">Sphingomonas echinoides</name>
    <dbReference type="NCBI Taxonomy" id="59803"/>
    <lineage>
        <taxon>Bacteria</taxon>
        <taxon>Pseudomonadati</taxon>
        <taxon>Pseudomonadota</taxon>
        <taxon>Alphaproteobacteria</taxon>
        <taxon>Sphingomonadales</taxon>
        <taxon>Sphingomonadaceae</taxon>
        <taxon>Sphingomonas</taxon>
    </lineage>
</organism>
<gene>
    <name evidence="1" type="ORF">SIL82_02120</name>
</gene>
<dbReference type="Proteomes" id="UP001279660">
    <property type="component" value="Unassembled WGS sequence"/>
</dbReference>
<name>A0ABU4PFR1_9SPHN</name>